<evidence type="ECO:0000313" key="1">
    <source>
        <dbReference type="EMBL" id="CAD7413640.1"/>
    </source>
</evidence>
<name>A0A7R9H9D6_TIMCR</name>
<organism evidence="1">
    <name type="scientific">Timema cristinae</name>
    <name type="common">Walking stick</name>
    <dbReference type="NCBI Taxonomy" id="61476"/>
    <lineage>
        <taxon>Eukaryota</taxon>
        <taxon>Metazoa</taxon>
        <taxon>Ecdysozoa</taxon>
        <taxon>Arthropoda</taxon>
        <taxon>Hexapoda</taxon>
        <taxon>Insecta</taxon>
        <taxon>Pterygota</taxon>
        <taxon>Neoptera</taxon>
        <taxon>Polyneoptera</taxon>
        <taxon>Phasmatodea</taxon>
        <taxon>Timematodea</taxon>
        <taxon>Timematoidea</taxon>
        <taxon>Timematidae</taxon>
        <taxon>Timema</taxon>
    </lineage>
</organism>
<accession>A0A7R9H9D6</accession>
<dbReference type="AlphaFoldDB" id="A0A7R9H9D6"/>
<sequence length="116" mass="13296">MRRKSCDWLRARHVTTFLFCAFFFRYVSADGSARPEHRIASMVLEGLAFQVPPRLEMKIAGVFGRRGNGYKIPSHSHASDGLPLHFDPHTLPSYIFFVTPSKLILSTNQRKKFLSQ</sequence>
<reference evidence="1" key="1">
    <citation type="submission" date="2020-11" db="EMBL/GenBank/DDBJ databases">
        <authorList>
            <person name="Tran Van P."/>
        </authorList>
    </citation>
    <scope>NUCLEOTIDE SEQUENCE</scope>
</reference>
<protein>
    <submittedName>
        <fullName evidence="1">Uncharacterized protein</fullName>
    </submittedName>
</protein>
<gene>
    <name evidence="1" type="ORF">TCEB3V08_LOCUS11825</name>
</gene>
<proteinExistence type="predicted"/>
<dbReference type="EMBL" id="OC323867">
    <property type="protein sequence ID" value="CAD7413640.1"/>
    <property type="molecule type" value="Genomic_DNA"/>
</dbReference>